<proteinExistence type="predicted"/>
<dbReference type="EMBL" id="JAUSTZ010000003">
    <property type="protein sequence ID" value="MDQ0225924.1"/>
    <property type="molecule type" value="Genomic_DNA"/>
</dbReference>
<comment type="caution">
    <text evidence="1">The sequence shown here is derived from an EMBL/GenBank/DDBJ whole genome shotgun (WGS) entry which is preliminary data.</text>
</comment>
<dbReference type="RefSeq" id="WP_174881162.1">
    <property type="nucleotide sequence ID" value="NZ_CADEPK010000321.1"/>
</dbReference>
<evidence type="ECO:0000313" key="2">
    <source>
        <dbReference type="Proteomes" id="UP001232245"/>
    </source>
</evidence>
<accession>A0ABT9Z105</accession>
<sequence length="68" mass="7234">MEAIIVIVIIFLVGIFNSKNGINARKNSRSHDSFYTHSHGNNFDTYSNTNDCSSFDTGSGGGDCGGGD</sequence>
<reference evidence="1 2" key="1">
    <citation type="submission" date="2023-07" db="EMBL/GenBank/DDBJ databases">
        <title>Genomic Encyclopedia of Type Strains, Phase IV (KMG-IV): sequencing the most valuable type-strain genomes for metagenomic binning, comparative biology and taxonomic classification.</title>
        <authorList>
            <person name="Goeker M."/>
        </authorList>
    </citation>
    <scope>NUCLEOTIDE SEQUENCE [LARGE SCALE GENOMIC DNA]</scope>
    <source>
        <strain evidence="1 2">DSM 17723</strain>
    </source>
</reference>
<keyword evidence="2" id="KW-1185">Reference proteome</keyword>
<name>A0ABT9Z105_9BACI</name>
<evidence type="ECO:0000313" key="1">
    <source>
        <dbReference type="EMBL" id="MDQ0225924.1"/>
    </source>
</evidence>
<dbReference type="Proteomes" id="UP001232245">
    <property type="component" value="Unassembled WGS sequence"/>
</dbReference>
<organism evidence="1 2">
    <name type="scientific">Metabacillus niabensis</name>
    <dbReference type="NCBI Taxonomy" id="324854"/>
    <lineage>
        <taxon>Bacteria</taxon>
        <taxon>Bacillati</taxon>
        <taxon>Bacillota</taxon>
        <taxon>Bacilli</taxon>
        <taxon>Bacillales</taxon>
        <taxon>Bacillaceae</taxon>
        <taxon>Metabacillus</taxon>
    </lineage>
</organism>
<gene>
    <name evidence="1" type="ORF">J2S02_002268</name>
</gene>
<protein>
    <recommendedName>
        <fullName evidence="3">Methanol dehydrogenase</fullName>
    </recommendedName>
</protein>
<evidence type="ECO:0008006" key="3">
    <source>
        <dbReference type="Google" id="ProtNLM"/>
    </source>
</evidence>